<gene>
    <name evidence="2" type="ORF">PIB30_067952</name>
</gene>
<evidence type="ECO:0000256" key="1">
    <source>
        <dbReference type="SAM" id="Phobius"/>
    </source>
</evidence>
<accession>A0ABU6YPL6</accession>
<feature type="transmembrane region" description="Helical" evidence="1">
    <location>
        <begin position="108"/>
        <end position="127"/>
    </location>
</feature>
<proteinExistence type="predicted"/>
<organism evidence="2 3">
    <name type="scientific">Stylosanthes scabra</name>
    <dbReference type="NCBI Taxonomy" id="79078"/>
    <lineage>
        <taxon>Eukaryota</taxon>
        <taxon>Viridiplantae</taxon>
        <taxon>Streptophyta</taxon>
        <taxon>Embryophyta</taxon>
        <taxon>Tracheophyta</taxon>
        <taxon>Spermatophyta</taxon>
        <taxon>Magnoliopsida</taxon>
        <taxon>eudicotyledons</taxon>
        <taxon>Gunneridae</taxon>
        <taxon>Pentapetalae</taxon>
        <taxon>rosids</taxon>
        <taxon>fabids</taxon>
        <taxon>Fabales</taxon>
        <taxon>Fabaceae</taxon>
        <taxon>Papilionoideae</taxon>
        <taxon>50 kb inversion clade</taxon>
        <taxon>dalbergioids sensu lato</taxon>
        <taxon>Dalbergieae</taxon>
        <taxon>Pterocarpus clade</taxon>
        <taxon>Stylosanthes</taxon>
    </lineage>
</organism>
<dbReference type="Proteomes" id="UP001341840">
    <property type="component" value="Unassembled WGS sequence"/>
</dbReference>
<reference evidence="2 3" key="1">
    <citation type="journal article" date="2023" name="Plants (Basel)">
        <title>Bridging the Gap: Combining Genomics and Transcriptomics Approaches to Understand Stylosanthes scabra, an Orphan Legume from the Brazilian Caatinga.</title>
        <authorList>
            <person name="Ferreira-Neto J.R.C."/>
            <person name="da Silva M.D."/>
            <person name="Binneck E."/>
            <person name="de Melo N.F."/>
            <person name="da Silva R.H."/>
            <person name="de Melo A.L.T.M."/>
            <person name="Pandolfi V."/>
            <person name="Bustamante F.O."/>
            <person name="Brasileiro-Vidal A.C."/>
            <person name="Benko-Iseppon A.M."/>
        </authorList>
    </citation>
    <scope>NUCLEOTIDE SEQUENCE [LARGE SCALE GENOMIC DNA]</scope>
    <source>
        <tissue evidence="2">Leaves</tissue>
    </source>
</reference>
<keyword evidence="1" id="KW-1133">Transmembrane helix</keyword>
<name>A0ABU6YPL6_9FABA</name>
<feature type="non-terminal residue" evidence="2">
    <location>
        <position position="1"/>
    </location>
</feature>
<keyword evidence="3" id="KW-1185">Reference proteome</keyword>
<protein>
    <submittedName>
        <fullName evidence="2">Uncharacterized protein</fullName>
    </submittedName>
</protein>
<keyword evidence="1" id="KW-0472">Membrane</keyword>
<evidence type="ECO:0000313" key="3">
    <source>
        <dbReference type="Proteomes" id="UP001341840"/>
    </source>
</evidence>
<comment type="caution">
    <text evidence="2">The sequence shown here is derived from an EMBL/GenBank/DDBJ whole genome shotgun (WGS) entry which is preliminary data.</text>
</comment>
<feature type="transmembrane region" description="Helical" evidence="1">
    <location>
        <begin position="48"/>
        <end position="69"/>
    </location>
</feature>
<evidence type="ECO:0000313" key="2">
    <source>
        <dbReference type="EMBL" id="MED6210843.1"/>
    </source>
</evidence>
<keyword evidence="1" id="KW-0812">Transmembrane</keyword>
<dbReference type="EMBL" id="JASCZI010242374">
    <property type="protein sequence ID" value="MED6210843.1"/>
    <property type="molecule type" value="Genomic_DNA"/>
</dbReference>
<sequence length="129" mass="14619">TETFLCQSVRSKNRVSEVIAHVQVFVTILRMQLQDTADTTTLNYWLNWRVYLCAVSVLLPMVVAFLVIWKYEGSRDSMPGKGENQQDGNGTLPCDEAWKPCLKEIHPICLLVFRVIAFASLLATLIAKM</sequence>